<dbReference type="SMART" id="SM00387">
    <property type="entry name" value="HATPase_c"/>
    <property type="match status" value="1"/>
</dbReference>
<keyword evidence="4" id="KW-0145">Chemotaxis</keyword>
<dbReference type="Pfam" id="PF01627">
    <property type="entry name" value="Hpt"/>
    <property type="match status" value="1"/>
</dbReference>
<feature type="domain" description="HPt" evidence="15">
    <location>
        <begin position="1"/>
        <end position="104"/>
    </location>
</feature>
<evidence type="ECO:0000256" key="2">
    <source>
        <dbReference type="ARBA" id="ARBA00012438"/>
    </source>
</evidence>
<dbReference type="SUPFAM" id="SSF55874">
    <property type="entry name" value="ATPase domain of HSP90 chaperone/DNA topoisomerase II/histidine kinase"/>
    <property type="match status" value="1"/>
</dbReference>
<evidence type="ECO:0000313" key="17">
    <source>
        <dbReference type="Proteomes" id="UP000664218"/>
    </source>
</evidence>
<dbReference type="InterPro" id="IPR035891">
    <property type="entry name" value="CheY-binding_CheA"/>
</dbReference>
<dbReference type="InterPro" id="IPR005467">
    <property type="entry name" value="His_kinase_dom"/>
</dbReference>
<dbReference type="InterPro" id="IPR004358">
    <property type="entry name" value="Sig_transdc_His_kin-like_C"/>
</dbReference>
<dbReference type="CDD" id="cd16916">
    <property type="entry name" value="HATPase_CheA-like"/>
    <property type="match status" value="1"/>
</dbReference>
<dbReference type="SMART" id="SM00260">
    <property type="entry name" value="CheW"/>
    <property type="match status" value="1"/>
</dbReference>
<keyword evidence="6" id="KW-0808">Transferase</keyword>
<organism evidence="16 17">
    <name type="scientific">Proteiniclasticum aestuarii</name>
    <dbReference type="NCBI Taxonomy" id="2817862"/>
    <lineage>
        <taxon>Bacteria</taxon>
        <taxon>Bacillati</taxon>
        <taxon>Bacillota</taxon>
        <taxon>Clostridia</taxon>
        <taxon>Eubacteriales</taxon>
        <taxon>Clostridiaceae</taxon>
        <taxon>Proteiniclasticum</taxon>
    </lineage>
</organism>
<dbReference type="Pfam" id="PF02895">
    <property type="entry name" value="H-kinase_dim"/>
    <property type="match status" value="1"/>
</dbReference>
<dbReference type="InterPro" id="IPR002545">
    <property type="entry name" value="CheW-lke_dom"/>
</dbReference>
<dbReference type="CDD" id="cd00088">
    <property type="entry name" value="HPT"/>
    <property type="match status" value="1"/>
</dbReference>
<feature type="modified residue" description="Phosphohistidine" evidence="11">
    <location>
        <position position="47"/>
    </location>
</feature>
<dbReference type="EC" id="2.7.13.3" evidence="2"/>
<dbReference type="InterPro" id="IPR036097">
    <property type="entry name" value="HisK_dim/P_sf"/>
</dbReference>
<gene>
    <name evidence="16" type="ORF">J3A84_09890</name>
</gene>
<feature type="domain" description="Histidine kinase" evidence="13">
    <location>
        <begin position="294"/>
        <end position="540"/>
    </location>
</feature>
<evidence type="ECO:0000256" key="5">
    <source>
        <dbReference type="ARBA" id="ARBA00022553"/>
    </source>
</evidence>
<dbReference type="PANTHER" id="PTHR43395">
    <property type="entry name" value="SENSOR HISTIDINE KINASE CHEA"/>
    <property type="match status" value="1"/>
</dbReference>
<feature type="compositionally biased region" description="Basic and acidic residues" evidence="12">
    <location>
        <begin position="126"/>
        <end position="143"/>
    </location>
</feature>
<name>A0A939HD32_9CLOT</name>
<comment type="caution">
    <text evidence="16">The sequence shown here is derived from an EMBL/GenBank/DDBJ whole genome shotgun (WGS) entry which is preliminary data.</text>
</comment>
<feature type="region of interest" description="Disordered" evidence="12">
    <location>
        <begin position="126"/>
        <end position="145"/>
    </location>
</feature>
<evidence type="ECO:0000259" key="14">
    <source>
        <dbReference type="PROSITE" id="PS50851"/>
    </source>
</evidence>
<dbReference type="SMART" id="SM00073">
    <property type="entry name" value="HPT"/>
    <property type="match status" value="1"/>
</dbReference>
<evidence type="ECO:0000256" key="9">
    <source>
        <dbReference type="ARBA" id="ARBA00022840"/>
    </source>
</evidence>
<dbReference type="PROSITE" id="PS50109">
    <property type="entry name" value="HIS_KIN"/>
    <property type="match status" value="1"/>
</dbReference>
<dbReference type="PROSITE" id="PS50851">
    <property type="entry name" value="CHEW"/>
    <property type="match status" value="1"/>
</dbReference>
<evidence type="ECO:0000256" key="11">
    <source>
        <dbReference type="PROSITE-ProRule" id="PRU00110"/>
    </source>
</evidence>
<dbReference type="GO" id="GO:0000155">
    <property type="term" value="F:phosphorelay sensor kinase activity"/>
    <property type="evidence" value="ECO:0007669"/>
    <property type="project" value="InterPro"/>
</dbReference>
<dbReference type="SUPFAM" id="SSF47226">
    <property type="entry name" value="Histidine-containing phosphotransfer domain, HPT domain"/>
    <property type="match status" value="1"/>
</dbReference>
<dbReference type="Proteomes" id="UP000664218">
    <property type="component" value="Unassembled WGS sequence"/>
</dbReference>
<comment type="catalytic activity">
    <reaction evidence="1">
        <text>ATP + protein L-histidine = ADP + protein N-phospho-L-histidine.</text>
        <dbReference type="EC" id="2.7.13.3"/>
    </reaction>
</comment>
<dbReference type="InterPro" id="IPR003594">
    <property type="entry name" value="HATPase_dom"/>
</dbReference>
<proteinExistence type="predicted"/>
<dbReference type="Gene3D" id="3.30.70.1110">
    <property type="entry name" value="Histidine kinase CheA-like, P2 response regulator-binding domain"/>
    <property type="match status" value="1"/>
</dbReference>
<dbReference type="Pfam" id="PF07194">
    <property type="entry name" value="P2"/>
    <property type="match status" value="1"/>
</dbReference>
<dbReference type="PRINTS" id="PR00344">
    <property type="entry name" value="BCTRLSENSOR"/>
</dbReference>
<dbReference type="Gene3D" id="1.20.120.160">
    <property type="entry name" value="HPT domain"/>
    <property type="match status" value="1"/>
</dbReference>
<dbReference type="InterPro" id="IPR036641">
    <property type="entry name" value="HPT_dom_sf"/>
</dbReference>
<evidence type="ECO:0000313" key="16">
    <source>
        <dbReference type="EMBL" id="MBO1265340.1"/>
    </source>
</evidence>
<dbReference type="PROSITE" id="PS50894">
    <property type="entry name" value="HPT"/>
    <property type="match status" value="1"/>
</dbReference>
<evidence type="ECO:0000256" key="10">
    <source>
        <dbReference type="ARBA" id="ARBA00023012"/>
    </source>
</evidence>
<reference evidence="16" key="1">
    <citation type="submission" date="2021-03" db="EMBL/GenBank/DDBJ databases">
        <title>Proteiniclasticum marinus sp. nov., isolated from tidal flat sediment.</title>
        <authorList>
            <person name="Namirimu T."/>
            <person name="Yang J.-A."/>
            <person name="Yang S.-H."/>
            <person name="Kim Y.-J."/>
            <person name="Kwon K.K."/>
        </authorList>
    </citation>
    <scope>NUCLEOTIDE SEQUENCE</scope>
    <source>
        <strain evidence="16">SCR006</strain>
    </source>
</reference>
<feature type="region of interest" description="Disordered" evidence="12">
    <location>
        <begin position="261"/>
        <end position="296"/>
    </location>
</feature>
<dbReference type="AlphaFoldDB" id="A0A939HD32"/>
<sequence>MDDTQKYRDLFFEETDEYLQSLNDNLLVLEKDTESPGIIDEIFRSAHTLKGMAATMGYTTMTELTHNMENVLEQFRQGSLKVTSDVVSVIFKCLDKLSEIVEDLRDDHYPDYDITDLLEELKNLSGKKEDGSKTDEETGKTESETFDAVSDIDASIIRQAMDKGYRAYSIMVKVTKSCMLKGARAYLVVNKLEQSGEILETSPGVEDLEEGNYEEIFKLLYLSQKGPEAVRETIENVAEIEEVEMKEISEEDLQHAYLISTEKTEEKNTETRVSGEQKENSKNRAEEKHGTAAHASQSIRVDLSRLDNFMNLVSELVIYRTRLEELSTQYKATEINEPLEQVARITSDLQDLVLKIRMQPVNVVFNRFPRMIRDLTQELGKDMDLVIEGEETELDRTVVSELGEPLVHLIRNAADHGIESREERIASGKNPKGIIELIAYQEGNKVVIKVSDDGKGIDPEKIRESAERKGIPTEGLDKNELIQLIFNQGFSTNTEVTNISGRGVGMDVVRSKITSLGGNIEVDSVIGKGTSFVIKLPLTLSIIQALMVHVSQETFALPLGLIEKVVKVNEGDVKDSHNGEVYIYREKVIPVIRINEKLSLPMDTSNQHIIMVNIGGKQYGLLVDELIGQQEIVIKKLSGSVGKMNEYLGAAILGNGDITLILDVGNLVSGKGETA</sequence>
<dbReference type="Gene3D" id="2.30.30.40">
    <property type="entry name" value="SH3 Domains"/>
    <property type="match status" value="1"/>
</dbReference>
<dbReference type="FunFam" id="3.30.565.10:FF:000016">
    <property type="entry name" value="Chemotaxis protein CheA, putative"/>
    <property type="match status" value="1"/>
</dbReference>
<dbReference type="Pfam" id="PF02518">
    <property type="entry name" value="HATPase_c"/>
    <property type="match status" value="1"/>
</dbReference>
<dbReference type="InterPro" id="IPR010808">
    <property type="entry name" value="CheA_P2-bd"/>
</dbReference>
<keyword evidence="5 11" id="KW-0597">Phosphoprotein</keyword>
<dbReference type="InterPro" id="IPR036890">
    <property type="entry name" value="HATPase_C_sf"/>
</dbReference>
<accession>A0A939HD32</accession>
<dbReference type="InterPro" id="IPR004105">
    <property type="entry name" value="CheA-like_dim"/>
</dbReference>
<keyword evidence="10" id="KW-0902">Two-component regulatory system</keyword>
<dbReference type="GO" id="GO:0006935">
    <property type="term" value="P:chemotaxis"/>
    <property type="evidence" value="ECO:0007669"/>
    <property type="project" value="UniProtKB-KW"/>
</dbReference>
<protein>
    <recommendedName>
        <fullName evidence="3">Chemotaxis protein CheA</fullName>
        <ecNumber evidence="2">2.7.13.3</ecNumber>
    </recommendedName>
</protein>
<evidence type="ECO:0000259" key="15">
    <source>
        <dbReference type="PROSITE" id="PS50894"/>
    </source>
</evidence>
<dbReference type="Gene3D" id="1.10.287.560">
    <property type="entry name" value="Histidine kinase CheA-like, homodimeric domain"/>
    <property type="match status" value="1"/>
</dbReference>
<evidence type="ECO:0000256" key="6">
    <source>
        <dbReference type="ARBA" id="ARBA00022679"/>
    </source>
</evidence>
<evidence type="ECO:0000256" key="12">
    <source>
        <dbReference type="SAM" id="MobiDB-lite"/>
    </source>
</evidence>
<dbReference type="RefSeq" id="WP_207599864.1">
    <property type="nucleotide sequence ID" value="NZ_JAFNJU010000007.1"/>
</dbReference>
<evidence type="ECO:0000256" key="8">
    <source>
        <dbReference type="ARBA" id="ARBA00022777"/>
    </source>
</evidence>
<feature type="compositionally biased region" description="Basic and acidic residues" evidence="12">
    <location>
        <begin position="262"/>
        <end position="290"/>
    </location>
</feature>
<keyword evidence="9" id="KW-0067">ATP-binding</keyword>
<dbReference type="InterPro" id="IPR036061">
    <property type="entry name" value="CheW-like_dom_sf"/>
</dbReference>
<dbReference type="GO" id="GO:0005737">
    <property type="term" value="C:cytoplasm"/>
    <property type="evidence" value="ECO:0007669"/>
    <property type="project" value="InterPro"/>
</dbReference>
<dbReference type="SUPFAM" id="SSF55052">
    <property type="entry name" value="CheY-binding domain of CheA"/>
    <property type="match status" value="1"/>
</dbReference>
<evidence type="ECO:0000256" key="1">
    <source>
        <dbReference type="ARBA" id="ARBA00000085"/>
    </source>
</evidence>
<dbReference type="PANTHER" id="PTHR43395:SF1">
    <property type="entry name" value="CHEMOTAXIS PROTEIN CHEA"/>
    <property type="match status" value="1"/>
</dbReference>
<dbReference type="InterPro" id="IPR008207">
    <property type="entry name" value="Sig_transdc_His_kin_Hpt_dom"/>
</dbReference>
<dbReference type="Gene3D" id="3.30.565.10">
    <property type="entry name" value="Histidine kinase-like ATPase, C-terminal domain"/>
    <property type="match status" value="1"/>
</dbReference>
<keyword evidence="8" id="KW-0418">Kinase</keyword>
<evidence type="ECO:0000256" key="4">
    <source>
        <dbReference type="ARBA" id="ARBA00022500"/>
    </source>
</evidence>
<dbReference type="SUPFAM" id="SSF50341">
    <property type="entry name" value="CheW-like"/>
    <property type="match status" value="1"/>
</dbReference>
<dbReference type="SUPFAM" id="SSF47384">
    <property type="entry name" value="Homodimeric domain of signal transducing histidine kinase"/>
    <property type="match status" value="1"/>
</dbReference>
<evidence type="ECO:0000256" key="3">
    <source>
        <dbReference type="ARBA" id="ARBA00021495"/>
    </source>
</evidence>
<dbReference type="InterPro" id="IPR037052">
    <property type="entry name" value="CheA-like_P2_sf"/>
</dbReference>
<evidence type="ECO:0000256" key="7">
    <source>
        <dbReference type="ARBA" id="ARBA00022741"/>
    </source>
</evidence>
<keyword evidence="17" id="KW-1185">Reference proteome</keyword>
<dbReference type="Pfam" id="PF01584">
    <property type="entry name" value="CheW"/>
    <property type="match status" value="1"/>
</dbReference>
<evidence type="ECO:0000259" key="13">
    <source>
        <dbReference type="PROSITE" id="PS50109"/>
    </source>
</evidence>
<dbReference type="EMBL" id="JAFNJU010000007">
    <property type="protein sequence ID" value="MBO1265340.1"/>
    <property type="molecule type" value="Genomic_DNA"/>
</dbReference>
<feature type="domain" description="CheW-like" evidence="14">
    <location>
        <begin position="542"/>
        <end position="673"/>
    </location>
</feature>
<dbReference type="InterPro" id="IPR051315">
    <property type="entry name" value="Bact_Chemotaxis_CheA"/>
</dbReference>
<dbReference type="GO" id="GO:0005524">
    <property type="term" value="F:ATP binding"/>
    <property type="evidence" value="ECO:0007669"/>
    <property type="project" value="UniProtKB-KW"/>
</dbReference>
<dbReference type="InterPro" id="IPR037006">
    <property type="entry name" value="CheA-like_homodim_sf"/>
</dbReference>
<dbReference type="SMART" id="SM01231">
    <property type="entry name" value="H-kinase_dim"/>
    <property type="match status" value="1"/>
</dbReference>
<keyword evidence="7" id="KW-0547">Nucleotide-binding</keyword>